<feature type="region of interest" description="Disordered" evidence="1">
    <location>
        <begin position="183"/>
        <end position="202"/>
    </location>
</feature>
<organism evidence="3 4">
    <name type="scientific">Ceratopteris richardii</name>
    <name type="common">Triangle waterfern</name>
    <dbReference type="NCBI Taxonomy" id="49495"/>
    <lineage>
        <taxon>Eukaryota</taxon>
        <taxon>Viridiplantae</taxon>
        <taxon>Streptophyta</taxon>
        <taxon>Embryophyta</taxon>
        <taxon>Tracheophyta</taxon>
        <taxon>Polypodiopsida</taxon>
        <taxon>Polypodiidae</taxon>
        <taxon>Polypodiales</taxon>
        <taxon>Pteridineae</taxon>
        <taxon>Pteridaceae</taxon>
        <taxon>Parkerioideae</taxon>
        <taxon>Ceratopteris</taxon>
    </lineage>
</organism>
<dbReference type="OrthoDB" id="784393at2759"/>
<name>A0A8T2R3S1_CERRI</name>
<dbReference type="InterPro" id="IPR039764">
    <property type="entry name" value="HABP4/SERBP1-like"/>
</dbReference>
<sequence length="202" mass="22393">MKREGAGRGNWGSELDPQNVLETLEPVVEDEKVQEDAGKKAEDAQPEDESTEKKVEEEEEDKEMTLEEYEKVLSEKRKALEALKAKERKVVLDKEFESMQLIEKKNEEETFLKLGASEKGKKKEISDKDERARKPVSINEFLKPADGESYYGPSSRRGGRGGRGGRGDRGGFRGGFAGGYGAQEVAAPSIEDPSHFPTLGGK</sequence>
<accession>A0A8T2R3S1</accession>
<dbReference type="SMART" id="SM01233">
    <property type="entry name" value="HABP4_PAI-RBP1"/>
    <property type="match status" value="1"/>
</dbReference>
<feature type="region of interest" description="Disordered" evidence="1">
    <location>
        <begin position="1"/>
        <end position="66"/>
    </location>
</feature>
<dbReference type="PANTHER" id="PTHR12299">
    <property type="entry name" value="HYALURONIC ACID-BINDING PROTEIN 4"/>
    <property type="match status" value="1"/>
</dbReference>
<feature type="region of interest" description="Disordered" evidence="1">
    <location>
        <begin position="118"/>
        <end position="178"/>
    </location>
</feature>
<dbReference type="Proteomes" id="UP000825935">
    <property type="component" value="Chromosome 30"/>
</dbReference>
<dbReference type="EMBL" id="CM035435">
    <property type="protein sequence ID" value="KAH7290173.1"/>
    <property type="molecule type" value="Genomic_DNA"/>
</dbReference>
<proteinExistence type="predicted"/>
<feature type="compositionally biased region" description="Basic and acidic residues" evidence="1">
    <location>
        <begin position="118"/>
        <end position="133"/>
    </location>
</feature>
<dbReference type="GO" id="GO:0005737">
    <property type="term" value="C:cytoplasm"/>
    <property type="evidence" value="ECO:0007669"/>
    <property type="project" value="TreeGrafter"/>
</dbReference>
<feature type="domain" description="Hyaluronan/mRNA-binding protein" evidence="2">
    <location>
        <begin position="1"/>
        <end position="91"/>
    </location>
</feature>
<protein>
    <recommendedName>
        <fullName evidence="2">Hyaluronan/mRNA-binding protein domain-containing protein</fullName>
    </recommendedName>
</protein>
<comment type="caution">
    <text evidence="3">The sequence shown here is derived from an EMBL/GenBank/DDBJ whole genome shotgun (WGS) entry which is preliminary data.</text>
</comment>
<dbReference type="PANTHER" id="PTHR12299:SF17">
    <property type="entry name" value="AT19571P-RELATED"/>
    <property type="match status" value="1"/>
</dbReference>
<reference evidence="3" key="1">
    <citation type="submission" date="2021-08" db="EMBL/GenBank/DDBJ databases">
        <title>WGS assembly of Ceratopteris richardii.</title>
        <authorList>
            <person name="Marchant D.B."/>
            <person name="Chen G."/>
            <person name="Jenkins J."/>
            <person name="Shu S."/>
            <person name="Leebens-Mack J."/>
            <person name="Grimwood J."/>
            <person name="Schmutz J."/>
            <person name="Soltis P."/>
            <person name="Soltis D."/>
            <person name="Chen Z.-H."/>
        </authorList>
    </citation>
    <scope>NUCLEOTIDE SEQUENCE</scope>
    <source>
        <strain evidence="3">Whitten #5841</strain>
        <tissue evidence="3">Leaf</tissue>
    </source>
</reference>
<dbReference type="GO" id="GO:0005634">
    <property type="term" value="C:nucleus"/>
    <property type="evidence" value="ECO:0007669"/>
    <property type="project" value="TreeGrafter"/>
</dbReference>
<gene>
    <name evidence="3" type="ORF">KP509_30G035000</name>
</gene>
<feature type="compositionally biased region" description="Basic and acidic residues" evidence="1">
    <location>
        <begin position="29"/>
        <end position="43"/>
    </location>
</feature>
<evidence type="ECO:0000259" key="2">
    <source>
        <dbReference type="SMART" id="SM01233"/>
    </source>
</evidence>
<evidence type="ECO:0000313" key="4">
    <source>
        <dbReference type="Proteomes" id="UP000825935"/>
    </source>
</evidence>
<keyword evidence="4" id="KW-1185">Reference proteome</keyword>
<evidence type="ECO:0000256" key="1">
    <source>
        <dbReference type="SAM" id="MobiDB-lite"/>
    </source>
</evidence>
<dbReference type="Pfam" id="PF04774">
    <property type="entry name" value="HABP4_PAI-RBP1"/>
    <property type="match status" value="1"/>
</dbReference>
<dbReference type="OMA" id="EEMNGFQ"/>
<dbReference type="InterPro" id="IPR006861">
    <property type="entry name" value="HABP4_PAIRBP1-bd"/>
</dbReference>
<dbReference type="AlphaFoldDB" id="A0A8T2R3S1"/>
<dbReference type="GO" id="GO:0003723">
    <property type="term" value="F:RNA binding"/>
    <property type="evidence" value="ECO:0007669"/>
    <property type="project" value="InterPro"/>
</dbReference>
<evidence type="ECO:0000313" key="3">
    <source>
        <dbReference type="EMBL" id="KAH7290173.1"/>
    </source>
</evidence>